<evidence type="ECO:0000313" key="1">
    <source>
        <dbReference type="EMBL" id="KAH3697437.1"/>
    </source>
</evidence>
<sequence>MDAPKTIVLVAPADFAQLDALVSGWLPDGMDAVSLEVYGLPGFGFWDDNEVNVVIQHMLDHYIDFRILKDDTPYVAMYPPAVPPASPLTPASPAEPAKSDGVIVKEIEDEVFLLSSRNVAVSSVLIRHRSTESLFENGENLIKGTIREMSER</sequence>
<organism evidence="1 2">
    <name type="scientific">Dreissena polymorpha</name>
    <name type="common">Zebra mussel</name>
    <name type="synonym">Mytilus polymorpha</name>
    <dbReference type="NCBI Taxonomy" id="45954"/>
    <lineage>
        <taxon>Eukaryota</taxon>
        <taxon>Metazoa</taxon>
        <taxon>Spiralia</taxon>
        <taxon>Lophotrochozoa</taxon>
        <taxon>Mollusca</taxon>
        <taxon>Bivalvia</taxon>
        <taxon>Autobranchia</taxon>
        <taxon>Heteroconchia</taxon>
        <taxon>Euheterodonta</taxon>
        <taxon>Imparidentia</taxon>
        <taxon>Neoheterodontei</taxon>
        <taxon>Myida</taxon>
        <taxon>Dreissenoidea</taxon>
        <taxon>Dreissenidae</taxon>
        <taxon>Dreissena</taxon>
    </lineage>
</organism>
<accession>A0A9D3YCP8</accession>
<dbReference type="AlphaFoldDB" id="A0A9D3YCP8"/>
<reference evidence="1" key="2">
    <citation type="submission" date="2020-11" db="EMBL/GenBank/DDBJ databases">
        <authorList>
            <person name="McCartney M.A."/>
            <person name="Auch B."/>
            <person name="Kono T."/>
            <person name="Mallez S."/>
            <person name="Becker A."/>
            <person name="Gohl D.M."/>
            <person name="Silverstein K.A.T."/>
            <person name="Koren S."/>
            <person name="Bechman K.B."/>
            <person name="Herman A."/>
            <person name="Abrahante J.E."/>
            <person name="Garbe J."/>
        </authorList>
    </citation>
    <scope>NUCLEOTIDE SEQUENCE</scope>
    <source>
        <strain evidence="1">Duluth1</strain>
        <tissue evidence="1">Whole animal</tissue>
    </source>
</reference>
<evidence type="ECO:0000313" key="2">
    <source>
        <dbReference type="Proteomes" id="UP000828390"/>
    </source>
</evidence>
<reference evidence="1" key="1">
    <citation type="journal article" date="2019" name="bioRxiv">
        <title>The Genome of the Zebra Mussel, Dreissena polymorpha: A Resource for Invasive Species Research.</title>
        <authorList>
            <person name="McCartney M.A."/>
            <person name="Auch B."/>
            <person name="Kono T."/>
            <person name="Mallez S."/>
            <person name="Zhang Y."/>
            <person name="Obille A."/>
            <person name="Becker A."/>
            <person name="Abrahante J.E."/>
            <person name="Garbe J."/>
            <person name="Badalamenti J.P."/>
            <person name="Herman A."/>
            <person name="Mangelson H."/>
            <person name="Liachko I."/>
            <person name="Sullivan S."/>
            <person name="Sone E.D."/>
            <person name="Koren S."/>
            <person name="Silverstein K.A.T."/>
            <person name="Beckman K.B."/>
            <person name="Gohl D.M."/>
        </authorList>
    </citation>
    <scope>NUCLEOTIDE SEQUENCE</scope>
    <source>
        <strain evidence="1">Duluth1</strain>
        <tissue evidence="1">Whole animal</tissue>
    </source>
</reference>
<protein>
    <submittedName>
        <fullName evidence="1">Uncharacterized protein</fullName>
    </submittedName>
</protein>
<dbReference type="EMBL" id="JAIWYP010000016">
    <property type="protein sequence ID" value="KAH3697437.1"/>
    <property type="molecule type" value="Genomic_DNA"/>
</dbReference>
<comment type="caution">
    <text evidence="1">The sequence shown here is derived from an EMBL/GenBank/DDBJ whole genome shotgun (WGS) entry which is preliminary data.</text>
</comment>
<dbReference type="Proteomes" id="UP000828390">
    <property type="component" value="Unassembled WGS sequence"/>
</dbReference>
<name>A0A9D3YCP8_DREPO</name>
<gene>
    <name evidence="1" type="ORF">DPMN_084938</name>
</gene>
<proteinExistence type="predicted"/>
<keyword evidence="2" id="KW-1185">Reference proteome</keyword>